<dbReference type="InterPro" id="IPR002347">
    <property type="entry name" value="SDR_fam"/>
</dbReference>
<accession>A0A1R1PTG7</accession>
<protein>
    <submittedName>
        <fullName evidence="4">Retinol dehydrogenase 14</fullName>
    </submittedName>
</protein>
<dbReference type="AlphaFoldDB" id="A0A1R1PTG7"/>
<dbReference type="GO" id="GO:0016491">
    <property type="term" value="F:oxidoreductase activity"/>
    <property type="evidence" value="ECO:0007669"/>
    <property type="project" value="UniProtKB-KW"/>
</dbReference>
<reference evidence="5" key="1">
    <citation type="submission" date="2017-01" db="EMBL/GenBank/DDBJ databases">
        <authorList>
            <person name="Wang Y."/>
            <person name="White M."/>
            <person name="Kvist S."/>
            <person name="Moncalvo J.-M."/>
        </authorList>
    </citation>
    <scope>NUCLEOTIDE SEQUENCE [LARGE SCALE GENOMIC DNA]</scope>
    <source>
        <strain evidence="5">COL-18-3</strain>
    </source>
</reference>
<proteinExistence type="inferred from homology"/>
<dbReference type="EMBL" id="LSSK01000226">
    <property type="protein sequence ID" value="OMH84260.1"/>
    <property type="molecule type" value="Genomic_DNA"/>
</dbReference>
<evidence type="ECO:0000256" key="2">
    <source>
        <dbReference type="RuleBase" id="RU000363"/>
    </source>
</evidence>
<dbReference type="PRINTS" id="PR00081">
    <property type="entry name" value="GDHRDH"/>
</dbReference>
<dbReference type="Gene3D" id="3.40.50.720">
    <property type="entry name" value="NAD(P)-binding Rossmann-like Domain"/>
    <property type="match status" value="1"/>
</dbReference>
<keyword evidence="5" id="KW-1185">Reference proteome</keyword>
<dbReference type="Pfam" id="PF00106">
    <property type="entry name" value="adh_short"/>
    <property type="match status" value="1"/>
</dbReference>
<dbReference type="PRINTS" id="PR00080">
    <property type="entry name" value="SDRFAMILY"/>
</dbReference>
<comment type="similarity">
    <text evidence="2">Belongs to the short-chain dehydrogenases/reductases (SDR) family.</text>
</comment>
<keyword evidence="1" id="KW-0560">Oxidoreductase</keyword>
<gene>
    <name evidence="4" type="ORF">AX774_g2226</name>
</gene>
<dbReference type="InterPro" id="IPR036291">
    <property type="entry name" value="NAD(P)-bd_dom_sf"/>
</dbReference>
<dbReference type="PANTHER" id="PTHR43157">
    <property type="entry name" value="PHOSPHATIDYLINOSITOL-GLYCAN BIOSYNTHESIS CLASS F PROTEIN-RELATED"/>
    <property type="match status" value="1"/>
</dbReference>
<organism evidence="4 5">
    <name type="scientific">Zancudomyces culisetae</name>
    <name type="common">Gut fungus</name>
    <name type="synonym">Smittium culisetae</name>
    <dbReference type="NCBI Taxonomy" id="1213189"/>
    <lineage>
        <taxon>Eukaryota</taxon>
        <taxon>Fungi</taxon>
        <taxon>Fungi incertae sedis</taxon>
        <taxon>Zoopagomycota</taxon>
        <taxon>Kickxellomycotina</taxon>
        <taxon>Harpellomycetes</taxon>
        <taxon>Harpellales</taxon>
        <taxon>Legeriomycetaceae</taxon>
        <taxon>Zancudomyces</taxon>
    </lineage>
</organism>
<dbReference type="SUPFAM" id="SSF51735">
    <property type="entry name" value="NAD(P)-binding Rossmann-fold domains"/>
    <property type="match status" value="1"/>
</dbReference>
<dbReference type="CDD" id="cd05327">
    <property type="entry name" value="retinol-DH_like_SDR_c_like"/>
    <property type="match status" value="1"/>
</dbReference>
<keyword evidence="3" id="KW-0472">Membrane</keyword>
<evidence type="ECO:0000313" key="5">
    <source>
        <dbReference type="Proteomes" id="UP000188320"/>
    </source>
</evidence>
<evidence type="ECO:0000313" key="4">
    <source>
        <dbReference type="EMBL" id="OMH84260.1"/>
    </source>
</evidence>
<dbReference type="Proteomes" id="UP000188320">
    <property type="component" value="Unassembled WGS sequence"/>
</dbReference>
<keyword evidence="3" id="KW-0812">Transmembrane</keyword>
<dbReference type="PANTHER" id="PTHR43157:SF31">
    <property type="entry name" value="PHOSPHATIDYLINOSITOL-GLYCAN BIOSYNTHESIS CLASS F PROTEIN"/>
    <property type="match status" value="1"/>
</dbReference>
<comment type="caution">
    <text evidence="4">The sequence shown here is derived from an EMBL/GenBank/DDBJ whole genome shotgun (WGS) entry which is preliminary data.</text>
</comment>
<evidence type="ECO:0000256" key="1">
    <source>
        <dbReference type="ARBA" id="ARBA00023002"/>
    </source>
</evidence>
<dbReference type="OrthoDB" id="191139at2759"/>
<evidence type="ECO:0000256" key="3">
    <source>
        <dbReference type="SAM" id="Phobius"/>
    </source>
</evidence>
<feature type="transmembrane region" description="Helical" evidence="3">
    <location>
        <begin position="22"/>
        <end position="42"/>
    </location>
</feature>
<sequence>MSDLEQIAVSTSEKVLLFFEGLNLHFAAAFILHAIELIYIILSKFRFGATTDQVKVDRLVLEYKTRQESLGNVRKVAIVTGANSGIGFETTKALVRAGFHVVMACRNRIFAGQAMEKLEQQTDLNNFEFMELDLASIKSVKSFTENFKAKFNRLDVLVNNAGVMACPYQETEDGIEAQFGVNYVGHFVLTNELLEVMQSTAEGSRIVNVSSIAHRVGIYETARILDKNLYNRVINYGISKLAFIMFTVELANRLGKDSKITVNALHPGVVDTNLPRYIPFSDSAFFKFIFSICSVSPVTGALNSIRLSLSSEVEGITGKYFEHECVSVPNAPARDKKLCSDLWGFTEAMVKGK</sequence>
<keyword evidence="3" id="KW-1133">Transmembrane helix</keyword>
<name>A0A1R1PTG7_ZANCU</name>